<feature type="domain" description="Enoyl reductase (ER)" evidence="1">
    <location>
        <begin position="11"/>
        <end position="321"/>
    </location>
</feature>
<dbReference type="SUPFAM" id="SSF51735">
    <property type="entry name" value="NAD(P)-binding Rossmann-fold domains"/>
    <property type="match status" value="1"/>
</dbReference>
<evidence type="ECO:0000313" key="3">
    <source>
        <dbReference type="Proteomes" id="UP000572007"/>
    </source>
</evidence>
<reference evidence="2 3" key="1">
    <citation type="submission" date="2020-04" db="EMBL/GenBank/DDBJ databases">
        <title>MicrobeNet Type strains.</title>
        <authorList>
            <person name="Nicholson A.C."/>
        </authorList>
    </citation>
    <scope>NUCLEOTIDE SEQUENCE [LARGE SCALE GENOMIC DNA]</scope>
    <source>
        <strain evidence="2 3">DSM 44960</strain>
    </source>
</reference>
<evidence type="ECO:0000313" key="2">
    <source>
        <dbReference type="EMBL" id="NKX88010.1"/>
    </source>
</evidence>
<dbReference type="SUPFAM" id="SSF50129">
    <property type="entry name" value="GroES-like"/>
    <property type="match status" value="1"/>
</dbReference>
<dbReference type="PANTHER" id="PTHR44013">
    <property type="entry name" value="ZINC-TYPE ALCOHOL DEHYDROGENASE-LIKE PROTEIN C16A3.02C"/>
    <property type="match status" value="1"/>
</dbReference>
<dbReference type="GO" id="GO:0016491">
    <property type="term" value="F:oxidoreductase activity"/>
    <property type="evidence" value="ECO:0007669"/>
    <property type="project" value="InterPro"/>
</dbReference>
<dbReference type="InterPro" id="IPR020843">
    <property type="entry name" value="ER"/>
</dbReference>
<dbReference type="PROSITE" id="PS01162">
    <property type="entry name" value="QOR_ZETA_CRYSTAL"/>
    <property type="match status" value="1"/>
</dbReference>
<gene>
    <name evidence="2" type="ORF">HGA10_11870</name>
</gene>
<accession>A0A846W5I3</accession>
<sequence>MTAWVAPRYGGGEVLRTEIVPRPEPGERDVVVCVHAASLCSGDLHLLSGTPYLLRLGFGLRRPKNRMIGQNLAGEVVAVGAEVSEFQVGDRVFGEVPSGAFAEFVRADVKWFALVPDGLDMETAAAMPDSGMTALQGLRDIGKLAPGHRVLVNGASGGVGTFAVQIAKALGAHVTAVCSTRHLDMVREIGADTVIDYTTTDFAARGETYDIIFDLAGNRKLRDHRRALTPEGVFISSAGAPGGNWFGPIRWLGSVLLTNLFTSQTLKPLLMRPATADLQYLAELATTGSLRPVIQRHLPLSEAAAAISLFAEGHASGKTLLTASPVR</sequence>
<dbReference type="InterPro" id="IPR036291">
    <property type="entry name" value="NAD(P)-bd_dom_sf"/>
</dbReference>
<dbReference type="SMART" id="SM00829">
    <property type="entry name" value="PKS_ER"/>
    <property type="match status" value="1"/>
</dbReference>
<dbReference type="Gene3D" id="3.40.50.720">
    <property type="entry name" value="NAD(P)-binding Rossmann-like Domain"/>
    <property type="match status" value="1"/>
</dbReference>
<protein>
    <submittedName>
        <fullName evidence="2">NAD(P)-dependent alcohol dehydrogenase</fullName>
    </submittedName>
</protein>
<dbReference type="InterPro" id="IPR011032">
    <property type="entry name" value="GroES-like_sf"/>
</dbReference>
<dbReference type="Proteomes" id="UP000572007">
    <property type="component" value="Unassembled WGS sequence"/>
</dbReference>
<dbReference type="InterPro" id="IPR052733">
    <property type="entry name" value="Chloroplast_QOR"/>
</dbReference>
<name>A0A846W5I3_9NOCA</name>
<dbReference type="Pfam" id="PF08240">
    <property type="entry name" value="ADH_N"/>
    <property type="match status" value="1"/>
</dbReference>
<dbReference type="GO" id="GO:0008270">
    <property type="term" value="F:zinc ion binding"/>
    <property type="evidence" value="ECO:0007669"/>
    <property type="project" value="InterPro"/>
</dbReference>
<dbReference type="InterPro" id="IPR002364">
    <property type="entry name" value="Quin_OxRdtase/zeta-crystal_CS"/>
</dbReference>
<organism evidence="2 3">
    <name type="scientific">Nocardia coubleae</name>
    <dbReference type="NCBI Taxonomy" id="356147"/>
    <lineage>
        <taxon>Bacteria</taxon>
        <taxon>Bacillati</taxon>
        <taxon>Actinomycetota</taxon>
        <taxon>Actinomycetes</taxon>
        <taxon>Mycobacteriales</taxon>
        <taxon>Nocardiaceae</taxon>
        <taxon>Nocardia</taxon>
    </lineage>
</organism>
<dbReference type="PANTHER" id="PTHR44013:SF1">
    <property type="entry name" value="ZINC-TYPE ALCOHOL DEHYDROGENASE-LIKE PROTEIN C16A3.02C"/>
    <property type="match status" value="1"/>
</dbReference>
<dbReference type="CDD" id="cd08267">
    <property type="entry name" value="MDR1"/>
    <property type="match status" value="1"/>
</dbReference>
<comment type="caution">
    <text evidence="2">The sequence shown here is derived from an EMBL/GenBank/DDBJ whole genome shotgun (WGS) entry which is preliminary data.</text>
</comment>
<evidence type="ECO:0000259" key="1">
    <source>
        <dbReference type="SMART" id="SM00829"/>
    </source>
</evidence>
<dbReference type="Gene3D" id="3.90.180.10">
    <property type="entry name" value="Medium-chain alcohol dehydrogenases, catalytic domain"/>
    <property type="match status" value="1"/>
</dbReference>
<dbReference type="InterPro" id="IPR013154">
    <property type="entry name" value="ADH-like_N"/>
</dbReference>
<dbReference type="EMBL" id="JAAXOM010000002">
    <property type="protein sequence ID" value="NKX88010.1"/>
    <property type="molecule type" value="Genomic_DNA"/>
</dbReference>
<proteinExistence type="predicted"/>
<dbReference type="Pfam" id="PF13602">
    <property type="entry name" value="ADH_zinc_N_2"/>
    <property type="match status" value="1"/>
</dbReference>
<dbReference type="AlphaFoldDB" id="A0A846W5I3"/>
<keyword evidence="3" id="KW-1185">Reference proteome</keyword>